<dbReference type="PATRIC" id="fig|768706.3.peg.2508"/>
<dbReference type="eggNOG" id="COG0412">
    <property type="taxonomic scope" value="Bacteria"/>
</dbReference>
<dbReference type="HOGENOM" id="CLU_054590_9_0_9"/>
<evidence type="ECO:0000313" key="3">
    <source>
        <dbReference type="Proteomes" id="UP000006346"/>
    </source>
</evidence>
<dbReference type="PANTHER" id="PTHR46623:SF6">
    <property type="entry name" value="ALPHA_BETA-HYDROLASES SUPERFAMILY PROTEIN"/>
    <property type="match status" value="1"/>
</dbReference>
<reference evidence="3" key="1">
    <citation type="submission" date="2011-11" db="EMBL/GenBank/DDBJ databases">
        <title>Complete sequence of Desulfosporosinus orientis DSM 765.</title>
        <authorList>
            <person name="Lucas S."/>
            <person name="Han J."/>
            <person name="Lapidus A."/>
            <person name="Cheng J.-F."/>
            <person name="Goodwin L."/>
            <person name="Pitluck S."/>
            <person name="Peters L."/>
            <person name="Ovchinnikova G."/>
            <person name="Teshima H."/>
            <person name="Detter J.C."/>
            <person name="Han C."/>
            <person name="Tapia R."/>
            <person name="Land M."/>
            <person name="Hauser L."/>
            <person name="Kyrpides N."/>
            <person name="Ivanova N."/>
            <person name="Pagani I."/>
            <person name="Pester M."/>
            <person name="Spring S."/>
            <person name="Ollivier B."/>
            <person name="Rattei T."/>
            <person name="Klenk H.-P."/>
            <person name="Wagner M."/>
            <person name="Loy A."/>
            <person name="Woyke T."/>
        </authorList>
    </citation>
    <scope>NUCLEOTIDE SEQUENCE [LARGE SCALE GENOMIC DNA]</scope>
    <source>
        <strain evidence="3">ATCC 19365 / DSM 765 / NCIMB 8382 / VKM B-1628</strain>
    </source>
</reference>
<accession>G7WGH9</accession>
<proteinExistence type="predicted"/>
<sequence>MLNNMRGNESAIIVLHEIYGINPHIKWVCEHYSEAGYDVLCPNFIKSDLGYFHYNREEEAYQYFVNYVGFPYMVHEVGKILINSRAVYKNIVLLGFSVGATAAWICSEKENTADKVIGYYGSRIRDYQTITPRCPTLLIFAKEEKSFNVSELTSVLEEKKSVNVSVLDGKHGFSDPFSKNFNEQSQRRASELVDEFLFRGRETKSNPER</sequence>
<dbReference type="InterPro" id="IPR002925">
    <property type="entry name" value="Dienelactn_hydro"/>
</dbReference>
<dbReference type="InterPro" id="IPR051049">
    <property type="entry name" value="Dienelactone_hydrolase-like"/>
</dbReference>
<evidence type="ECO:0000313" key="2">
    <source>
        <dbReference type="EMBL" id="AET68056.1"/>
    </source>
</evidence>
<dbReference type="SUPFAM" id="SSF53474">
    <property type="entry name" value="alpha/beta-Hydrolases"/>
    <property type="match status" value="1"/>
</dbReference>
<gene>
    <name evidence="2" type="ordered locus">Desor_2494</name>
</gene>
<evidence type="ECO:0000259" key="1">
    <source>
        <dbReference type="Pfam" id="PF01738"/>
    </source>
</evidence>
<name>G7WGH9_DESOD</name>
<feature type="domain" description="Dienelactone hydrolase" evidence="1">
    <location>
        <begin position="9"/>
        <end position="197"/>
    </location>
</feature>
<dbReference type="EMBL" id="CP003108">
    <property type="protein sequence ID" value="AET68056.1"/>
    <property type="molecule type" value="Genomic_DNA"/>
</dbReference>
<dbReference type="KEGG" id="dor:Desor_2494"/>
<dbReference type="InterPro" id="IPR029058">
    <property type="entry name" value="AB_hydrolase_fold"/>
</dbReference>
<keyword evidence="2" id="KW-0378">Hydrolase</keyword>
<dbReference type="Gene3D" id="3.40.50.1820">
    <property type="entry name" value="alpha/beta hydrolase"/>
    <property type="match status" value="1"/>
</dbReference>
<dbReference type="STRING" id="768706.Desor_2494"/>
<dbReference type="AlphaFoldDB" id="G7WGH9"/>
<reference evidence="2 3" key="2">
    <citation type="journal article" date="2012" name="J. Bacteriol.">
        <title>Complete genome sequences of Desulfosporosinus orientis DSM765T, Desulfosporosinus youngiae DSM17734T, Desulfosporosinus meridiei DSM13257T, and Desulfosporosinus acidiphilus DSM22704T.</title>
        <authorList>
            <person name="Pester M."/>
            <person name="Brambilla E."/>
            <person name="Alazard D."/>
            <person name="Rattei T."/>
            <person name="Weinmaier T."/>
            <person name="Han J."/>
            <person name="Lucas S."/>
            <person name="Lapidus A."/>
            <person name="Cheng J.F."/>
            <person name="Goodwin L."/>
            <person name="Pitluck S."/>
            <person name="Peters L."/>
            <person name="Ovchinnikova G."/>
            <person name="Teshima H."/>
            <person name="Detter J.C."/>
            <person name="Han C.S."/>
            <person name="Tapia R."/>
            <person name="Land M.L."/>
            <person name="Hauser L."/>
            <person name="Kyrpides N.C."/>
            <person name="Ivanova N.N."/>
            <person name="Pagani I."/>
            <person name="Huntmann M."/>
            <person name="Wei C.L."/>
            <person name="Davenport K.W."/>
            <person name="Daligault H."/>
            <person name="Chain P.S."/>
            <person name="Chen A."/>
            <person name="Mavromatis K."/>
            <person name="Markowitz V."/>
            <person name="Szeto E."/>
            <person name="Mikhailova N."/>
            <person name="Pati A."/>
            <person name="Wagner M."/>
            <person name="Woyke T."/>
            <person name="Ollivier B."/>
            <person name="Klenk H.P."/>
            <person name="Spring S."/>
            <person name="Loy A."/>
        </authorList>
    </citation>
    <scope>NUCLEOTIDE SEQUENCE [LARGE SCALE GENOMIC DNA]</scope>
    <source>
        <strain evidence="3">ATCC 19365 / DSM 765 / NCIMB 8382 / VKM B-1628</strain>
    </source>
</reference>
<dbReference type="Pfam" id="PF01738">
    <property type="entry name" value="DLH"/>
    <property type="match status" value="1"/>
</dbReference>
<dbReference type="PANTHER" id="PTHR46623">
    <property type="entry name" value="CARBOXYMETHYLENEBUTENOLIDASE-RELATED"/>
    <property type="match status" value="1"/>
</dbReference>
<organism evidence="2 3">
    <name type="scientific">Desulfosporosinus orientis (strain ATCC 19365 / DSM 765 / NCIMB 8382 / VKM B-1628 / Singapore I)</name>
    <name type="common">Desulfotomaculum orientis</name>
    <dbReference type="NCBI Taxonomy" id="768706"/>
    <lineage>
        <taxon>Bacteria</taxon>
        <taxon>Bacillati</taxon>
        <taxon>Bacillota</taxon>
        <taxon>Clostridia</taxon>
        <taxon>Eubacteriales</taxon>
        <taxon>Desulfitobacteriaceae</taxon>
        <taxon>Desulfosporosinus</taxon>
    </lineage>
</organism>
<dbReference type="GO" id="GO:0016787">
    <property type="term" value="F:hydrolase activity"/>
    <property type="evidence" value="ECO:0007669"/>
    <property type="project" value="UniProtKB-KW"/>
</dbReference>
<dbReference type="OrthoDB" id="115291at2"/>
<dbReference type="Proteomes" id="UP000006346">
    <property type="component" value="Chromosome"/>
</dbReference>
<protein>
    <submittedName>
        <fullName evidence="2">Dienelactone hydrolase-like enzyme</fullName>
    </submittedName>
</protein>
<keyword evidence="3" id="KW-1185">Reference proteome</keyword>